<protein>
    <recommendedName>
        <fullName evidence="2">Porin domain-containing protein</fullName>
    </recommendedName>
</protein>
<dbReference type="GO" id="GO:0015288">
    <property type="term" value="F:porin activity"/>
    <property type="evidence" value="ECO:0007669"/>
    <property type="project" value="InterPro"/>
</dbReference>
<dbReference type="OrthoDB" id="974738at2"/>
<evidence type="ECO:0000259" key="2">
    <source>
        <dbReference type="Pfam" id="PF13609"/>
    </source>
</evidence>
<dbReference type="Gene3D" id="2.40.160.10">
    <property type="entry name" value="Porin"/>
    <property type="match status" value="1"/>
</dbReference>
<dbReference type="InterPro" id="IPR023614">
    <property type="entry name" value="Porin_dom_sf"/>
</dbReference>
<keyword evidence="4" id="KW-1185">Reference proteome</keyword>
<dbReference type="GO" id="GO:0016020">
    <property type="term" value="C:membrane"/>
    <property type="evidence" value="ECO:0007669"/>
    <property type="project" value="InterPro"/>
</dbReference>
<feature type="signal peptide" evidence="1">
    <location>
        <begin position="1"/>
        <end position="24"/>
    </location>
</feature>
<keyword evidence="1" id="KW-0732">Signal</keyword>
<proteinExistence type="predicted"/>
<dbReference type="AlphaFoldDB" id="A0A0X3U4L9"/>
<feature type="chain" id="PRO_5007054697" description="Porin domain-containing protein" evidence="1">
    <location>
        <begin position="25"/>
        <end position="374"/>
    </location>
</feature>
<gene>
    <name evidence="3" type="ORF">AVO44_02400</name>
</gene>
<dbReference type="Proteomes" id="UP000053690">
    <property type="component" value="Unassembled WGS sequence"/>
</dbReference>
<feature type="domain" description="Porin" evidence="2">
    <location>
        <begin position="11"/>
        <end position="357"/>
    </location>
</feature>
<dbReference type="Pfam" id="PF13609">
    <property type="entry name" value="Porin_4"/>
    <property type="match status" value="1"/>
</dbReference>
<dbReference type="InterPro" id="IPR033900">
    <property type="entry name" value="Gram_neg_porin_domain"/>
</dbReference>
<dbReference type="EMBL" id="LQBP01000001">
    <property type="protein sequence ID" value="KUJ82141.1"/>
    <property type="molecule type" value="Genomic_DNA"/>
</dbReference>
<accession>A0A0X3U4L9</accession>
<evidence type="ECO:0000313" key="4">
    <source>
        <dbReference type="Proteomes" id="UP000053690"/>
    </source>
</evidence>
<dbReference type="STRING" id="1685378.AVO44_02400"/>
<dbReference type="SUPFAM" id="SSF56935">
    <property type="entry name" value="Porins"/>
    <property type="match status" value="1"/>
</dbReference>
<evidence type="ECO:0000256" key="1">
    <source>
        <dbReference type="SAM" id="SignalP"/>
    </source>
</evidence>
<name>A0A0X3U4L9_9RHOB</name>
<reference evidence="4" key="1">
    <citation type="submission" date="2015-12" db="EMBL/GenBank/DDBJ databases">
        <authorList>
            <person name="Zhang G."/>
            <person name="Stingl U."/>
        </authorList>
    </citation>
    <scope>NUCLEOTIDE SEQUENCE [LARGE SCALE GENOMIC DNA]</scope>
    <source>
        <strain evidence="4">ZGT108</strain>
    </source>
</reference>
<comment type="caution">
    <text evidence="3">The sequence shown here is derived from an EMBL/GenBank/DDBJ whole genome shotgun (WGS) entry which is preliminary data.</text>
</comment>
<evidence type="ECO:0000313" key="3">
    <source>
        <dbReference type="EMBL" id="KUJ82141.1"/>
    </source>
</evidence>
<sequence length="374" mass="40832">MTKQFKWLSTAAILAATTAIPAMAELKYENNSGGYVLLYGQFDPVIVSVDDGEETETRLLDNDMSNSRVGLRLMQPYGSNEFMFRFETGLGLPSTATANQDGTNTEGWSREDIRHVDFSLEGGYGKFSAGQGSMASDGAAETDLSYVGTALYSFTNDENGAFFYRGSDGILSDITVGDSADNFDGARRGRIRYDTPDLNGFSASIAYGQNILSSSDDDDYYDIAISYGNTFANGVEFAASVAYAVRDFDDSSGERKDTIASGSVLLPNGLSFTAALGTRDDSAEGASDPDYWYTKLAYEGDWIPWGKTGIGIDYFDGSDFDSEGSSTKSWGIAVVQRIDSINTDAYLKYRNHDFDDTVDFDRNEAWVLGALWQF</sequence>
<dbReference type="RefSeq" id="WP_068331982.1">
    <property type="nucleotide sequence ID" value="NZ_LQBP01000001.1"/>
</dbReference>
<organism evidence="3 4">
    <name type="scientific">Ruegeria profundi</name>
    <dbReference type="NCBI Taxonomy" id="1685378"/>
    <lineage>
        <taxon>Bacteria</taxon>
        <taxon>Pseudomonadati</taxon>
        <taxon>Pseudomonadota</taxon>
        <taxon>Alphaproteobacteria</taxon>
        <taxon>Rhodobacterales</taxon>
        <taxon>Roseobacteraceae</taxon>
        <taxon>Ruegeria</taxon>
    </lineage>
</organism>